<name>A0A2M7BUR0_9BACT</name>
<keyword evidence="3" id="KW-0812">Transmembrane</keyword>
<dbReference type="InterPro" id="IPR011014">
    <property type="entry name" value="MscS_channel_TM-2"/>
</dbReference>
<dbReference type="PANTHER" id="PTHR30460">
    <property type="entry name" value="MODERATE CONDUCTANCE MECHANOSENSITIVE CHANNEL YBIO"/>
    <property type="match status" value="1"/>
</dbReference>
<evidence type="ECO:0000313" key="6">
    <source>
        <dbReference type="Proteomes" id="UP000229894"/>
    </source>
</evidence>
<comment type="caution">
    <text evidence="5">The sequence shown here is derived from an EMBL/GenBank/DDBJ whole genome shotgun (WGS) entry which is preliminary data.</text>
</comment>
<keyword evidence="2" id="KW-1003">Cell membrane</keyword>
<gene>
    <name evidence="5" type="ORF">COS49_01370</name>
</gene>
<evidence type="ECO:0000256" key="3">
    <source>
        <dbReference type="SAM" id="Phobius"/>
    </source>
</evidence>
<dbReference type="AlphaFoldDB" id="A0A2M7BUR0"/>
<evidence type="ECO:0000256" key="2">
    <source>
        <dbReference type="ARBA" id="ARBA00022475"/>
    </source>
</evidence>
<organism evidence="5 6">
    <name type="scientific">Candidatus Portnoybacteria bacterium CG03_land_8_20_14_0_80_41_10</name>
    <dbReference type="NCBI Taxonomy" id="1974808"/>
    <lineage>
        <taxon>Bacteria</taxon>
        <taxon>Candidatus Portnoyibacteriota</taxon>
    </lineage>
</organism>
<proteinExistence type="predicted"/>
<dbReference type="Gene3D" id="1.10.287.1260">
    <property type="match status" value="1"/>
</dbReference>
<dbReference type="EMBL" id="PEUX01000030">
    <property type="protein sequence ID" value="PIV10300.1"/>
    <property type="molecule type" value="Genomic_DNA"/>
</dbReference>
<evidence type="ECO:0000313" key="5">
    <source>
        <dbReference type="EMBL" id="PIV10300.1"/>
    </source>
</evidence>
<keyword evidence="3" id="KW-1133">Transmembrane helix</keyword>
<evidence type="ECO:0000256" key="1">
    <source>
        <dbReference type="ARBA" id="ARBA00004236"/>
    </source>
</evidence>
<reference evidence="6" key="1">
    <citation type="submission" date="2017-09" db="EMBL/GenBank/DDBJ databases">
        <title>Depth-based differentiation of microbial function through sediment-hosted aquifers and enrichment of novel symbionts in the deep terrestrial subsurface.</title>
        <authorList>
            <person name="Probst A.J."/>
            <person name="Ladd B."/>
            <person name="Jarett J.K."/>
            <person name="Geller-Mcgrath D.E."/>
            <person name="Sieber C.M.K."/>
            <person name="Emerson J.B."/>
            <person name="Anantharaman K."/>
            <person name="Thomas B.C."/>
            <person name="Malmstrom R."/>
            <person name="Stieglmeier M."/>
            <person name="Klingl A."/>
            <person name="Woyke T."/>
            <person name="Ryan C.M."/>
            <person name="Banfield J.F."/>
        </authorList>
    </citation>
    <scope>NUCLEOTIDE SEQUENCE [LARGE SCALE GENOMIC DNA]</scope>
</reference>
<feature type="transmembrane region" description="Helical" evidence="3">
    <location>
        <begin position="70"/>
        <end position="96"/>
    </location>
</feature>
<dbReference type="GO" id="GO:0005886">
    <property type="term" value="C:plasma membrane"/>
    <property type="evidence" value="ECO:0007669"/>
    <property type="project" value="UniProtKB-SubCell"/>
</dbReference>
<dbReference type="SUPFAM" id="SSF82861">
    <property type="entry name" value="Mechanosensitive channel protein MscS (YggB), transmembrane region"/>
    <property type="match status" value="1"/>
</dbReference>
<dbReference type="PANTHER" id="PTHR30460:SF0">
    <property type="entry name" value="MODERATE CONDUCTANCE MECHANOSENSITIVE CHANNEL YBIO"/>
    <property type="match status" value="1"/>
</dbReference>
<feature type="non-terminal residue" evidence="5">
    <location>
        <position position="1"/>
    </location>
</feature>
<dbReference type="Pfam" id="PF21088">
    <property type="entry name" value="MS_channel_1st"/>
    <property type="match status" value="1"/>
</dbReference>
<dbReference type="InterPro" id="IPR049142">
    <property type="entry name" value="MS_channel_1st"/>
</dbReference>
<feature type="transmembrane region" description="Helical" evidence="3">
    <location>
        <begin position="45"/>
        <end position="64"/>
    </location>
</feature>
<evidence type="ECO:0000259" key="4">
    <source>
        <dbReference type="Pfam" id="PF21088"/>
    </source>
</evidence>
<accession>A0A2M7BUR0</accession>
<dbReference type="InterPro" id="IPR045276">
    <property type="entry name" value="YbiO_bact"/>
</dbReference>
<dbReference type="GO" id="GO:0008381">
    <property type="term" value="F:mechanosensitive monoatomic ion channel activity"/>
    <property type="evidence" value="ECO:0007669"/>
    <property type="project" value="InterPro"/>
</dbReference>
<comment type="subcellular location">
    <subcellularLocation>
        <location evidence="1">Cell membrane</location>
    </subcellularLocation>
</comment>
<dbReference type="Proteomes" id="UP000229894">
    <property type="component" value="Unassembled WGS sequence"/>
</dbReference>
<keyword evidence="3" id="KW-0472">Membrane</keyword>
<feature type="domain" description="Mechanosensitive ion channel transmembrane helices 2/3" evidence="4">
    <location>
        <begin position="53"/>
        <end position="89"/>
    </location>
</feature>
<protein>
    <recommendedName>
        <fullName evidence="4">Mechanosensitive ion channel transmembrane helices 2/3 domain-containing protein</fullName>
    </recommendedName>
</protein>
<sequence length="122" mass="13842">IVVIAYLIRRFVGVFIERIVRKAIISDHFLSKEAERKREDTLIKVFEGTLGTVIWITVALMILSELNINIGPLLAGAGIVGVALGFGAQICCPRLFKRSLSNFRKSVSGWRCCLYQRYLRQR</sequence>